<name>A0A940DRJ6_9BACT</name>
<dbReference type="PROSITE" id="PS51257">
    <property type="entry name" value="PROKAR_LIPOPROTEIN"/>
    <property type="match status" value="1"/>
</dbReference>
<evidence type="ECO:0000313" key="2">
    <source>
        <dbReference type="EMBL" id="MBO8483628.1"/>
    </source>
</evidence>
<dbReference type="Proteomes" id="UP000725002">
    <property type="component" value="Unassembled WGS sequence"/>
</dbReference>
<feature type="signal peptide" evidence="1">
    <location>
        <begin position="1"/>
        <end position="27"/>
    </location>
</feature>
<accession>A0A940DRJ6</accession>
<comment type="caution">
    <text evidence="2">The sequence shown here is derived from an EMBL/GenBank/DDBJ whole genome shotgun (WGS) entry which is preliminary data.</text>
</comment>
<protein>
    <recommendedName>
        <fullName evidence="4">Tetratricopeptide repeat protein</fullName>
    </recommendedName>
</protein>
<dbReference type="SUPFAM" id="SSF48452">
    <property type="entry name" value="TPR-like"/>
    <property type="match status" value="1"/>
</dbReference>
<feature type="chain" id="PRO_5037897723" description="Tetratricopeptide repeat protein" evidence="1">
    <location>
        <begin position="28"/>
        <end position="548"/>
    </location>
</feature>
<dbReference type="EMBL" id="JADILV010000040">
    <property type="protein sequence ID" value="MBO8483628.1"/>
    <property type="molecule type" value="Genomic_DNA"/>
</dbReference>
<reference evidence="2" key="1">
    <citation type="submission" date="2020-10" db="EMBL/GenBank/DDBJ databases">
        <authorList>
            <person name="Gilroy R."/>
        </authorList>
    </citation>
    <scope>NUCLEOTIDE SEQUENCE</scope>
    <source>
        <strain evidence="2">G3-8215</strain>
    </source>
</reference>
<dbReference type="AlphaFoldDB" id="A0A940DRJ6"/>
<proteinExistence type="predicted"/>
<organism evidence="2 3">
    <name type="scientific">Candidatus Cryptobacteroides avicola</name>
    <dbReference type="NCBI Taxonomy" id="2840757"/>
    <lineage>
        <taxon>Bacteria</taxon>
        <taxon>Pseudomonadati</taxon>
        <taxon>Bacteroidota</taxon>
        <taxon>Bacteroidia</taxon>
        <taxon>Bacteroidales</taxon>
        <taxon>Candidatus Cryptobacteroides</taxon>
    </lineage>
</organism>
<dbReference type="InterPro" id="IPR011990">
    <property type="entry name" value="TPR-like_helical_dom_sf"/>
</dbReference>
<evidence type="ECO:0000256" key="1">
    <source>
        <dbReference type="SAM" id="SignalP"/>
    </source>
</evidence>
<sequence length="548" mass="59704">MKKSIKLLSSAVLGLAAVACSSPEKMADMAENVTVNCDPAVLEVVAGEINATVSVTYPADYFHPKAILEVTPVLVYEGGEAAMEPFMYQGEKVTDNYKVVPSEGSTVTEKVHFTYVPGMEKSYLELRGVVKHKNKTVNLPVKKVADGANTTYMLVKKDGKVDFKADNYQEVIKQTAEGQILYTINSSTVRNSQLKSESIKSFQAALDEIKANERKELVSTDIVAYASPDGGEKLNAKLSDKRSATAEKAFGKVTKGHEVEAPVNVQSVGQDWEGFQELVAQSDLEDKDLIIRVLSMYSDPAVREREIKNMSAVYKTLAKEVLPELRRARFIANVEFTNYSNEELLQLIEENIDVLDEEALLRAASVAKDNADKESVYKKAVEKFSSDRAQYNLAVVYLNENKVDAAKAALAKVQAKDADWQNAMGVVALREGNQADAVKYFNAAANQTSKENLAVVDILNGRYADAAAKLADSKGCCHNKTLAYILAGDLDKAAASAKCASASVSYLKAVIAARQGNADEVKANLEAAGKDEKLAERAAKDVEFAQYR</sequence>
<reference evidence="2" key="2">
    <citation type="journal article" date="2021" name="PeerJ">
        <title>Extensive microbial diversity within the chicken gut microbiome revealed by metagenomics and culture.</title>
        <authorList>
            <person name="Gilroy R."/>
            <person name="Ravi A."/>
            <person name="Getino M."/>
            <person name="Pursley I."/>
            <person name="Horton D.L."/>
            <person name="Alikhan N.F."/>
            <person name="Baker D."/>
            <person name="Gharbi K."/>
            <person name="Hall N."/>
            <person name="Watson M."/>
            <person name="Adriaenssens E.M."/>
            <person name="Foster-Nyarko E."/>
            <person name="Jarju S."/>
            <person name="Secka A."/>
            <person name="Antonio M."/>
            <person name="Oren A."/>
            <person name="Chaudhuri R.R."/>
            <person name="La Ragione R."/>
            <person name="Hildebrand F."/>
            <person name="Pallen M.J."/>
        </authorList>
    </citation>
    <scope>NUCLEOTIDE SEQUENCE</scope>
    <source>
        <strain evidence="2">G3-8215</strain>
    </source>
</reference>
<dbReference type="Gene3D" id="1.25.40.10">
    <property type="entry name" value="Tetratricopeptide repeat domain"/>
    <property type="match status" value="1"/>
</dbReference>
<evidence type="ECO:0008006" key="4">
    <source>
        <dbReference type="Google" id="ProtNLM"/>
    </source>
</evidence>
<keyword evidence="1" id="KW-0732">Signal</keyword>
<gene>
    <name evidence="2" type="ORF">IAB75_05885</name>
</gene>
<evidence type="ECO:0000313" key="3">
    <source>
        <dbReference type="Proteomes" id="UP000725002"/>
    </source>
</evidence>